<feature type="region of interest" description="Disordered" evidence="1">
    <location>
        <begin position="1"/>
        <end position="62"/>
    </location>
</feature>
<dbReference type="AlphaFoldDB" id="T0S9Q7"/>
<evidence type="ECO:0000256" key="1">
    <source>
        <dbReference type="SAM" id="MobiDB-lite"/>
    </source>
</evidence>
<keyword evidence="3" id="KW-1185">Reference proteome</keyword>
<accession>T0S9Q7</accession>
<protein>
    <submittedName>
        <fullName evidence="2">Uncharacterized protein</fullName>
    </submittedName>
</protein>
<gene>
    <name evidence="2" type="ORF">SDRG_00850</name>
</gene>
<dbReference type="GeneID" id="19941577"/>
<dbReference type="OrthoDB" id="74649at2759"/>
<feature type="compositionally biased region" description="Low complexity" evidence="1">
    <location>
        <begin position="40"/>
        <end position="55"/>
    </location>
</feature>
<dbReference type="VEuPathDB" id="FungiDB:SDRG_00850"/>
<dbReference type="RefSeq" id="XP_008604572.1">
    <property type="nucleotide sequence ID" value="XM_008606350.1"/>
</dbReference>
<reference evidence="2 3" key="1">
    <citation type="submission" date="2012-04" db="EMBL/GenBank/DDBJ databases">
        <title>The Genome Sequence of Saprolegnia declina VS20.</title>
        <authorList>
            <consortium name="The Broad Institute Genome Sequencing Platform"/>
            <person name="Russ C."/>
            <person name="Nusbaum C."/>
            <person name="Tyler B."/>
            <person name="van West P."/>
            <person name="Dieguez-Uribeondo J."/>
            <person name="de Bruijn I."/>
            <person name="Tripathy S."/>
            <person name="Jiang R."/>
            <person name="Young S.K."/>
            <person name="Zeng Q."/>
            <person name="Gargeya S."/>
            <person name="Fitzgerald M."/>
            <person name="Haas B."/>
            <person name="Abouelleil A."/>
            <person name="Alvarado L."/>
            <person name="Arachchi H.M."/>
            <person name="Berlin A."/>
            <person name="Chapman S.B."/>
            <person name="Goldberg J."/>
            <person name="Griggs A."/>
            <person name="Gujja S."/>
            <person name="Hansen M."/>
            <person name="Howarth C."/>
            <person name="Imamovic A."/>
            <person name="Larimer J."/>
            <person name="McCowen C."/>
            <person name="Montmayeur A."/>
            <person name="Murphy C."/>
            <person name="Neiman D."/>
            <person name="Pearson M."/>
            <person name="Priest M."/>
            <person name="Roberts A."/>
            <person name="Saif S."/>
            <person name="Shea T."/>
            <person name="Sisk P."/>
            <person name="Sykes S."/>
            <person name="Wortman J."/>
            <person name="Nusbaum C."/>
            <person name="Birren B."/>
        </authorList>
    </citation>
    <scope>NUCLEOTIDE SEQUENCE [LARGE SCALE GENOMIC DNA]</scope>
    <source>
        <strain evidence="2 3">VS20</strain>
    </source>
</reference>
<dbReference type="Proteomes" id="UP000030762">
    <property type="component" value="Unassembled WGS sequence"/>
</dbReference>
<organism evidence="2 3">
    <name type="scientific">Saprolegnia diclina (strain VS20)</name>
    <dbReference type="NCBI Taxonomy" id="1156394"/>
    <lineage>
        <taxon>Eukaryota</taxon>
        <taxon>Sar</taxon>
        <taxon>Stramenopiles</taxon>
        <taxon>Oomycota</taxon>
        <taxon>Saprolegniomycetes</taxon>
        <taxon>Saprolegniales</taxon>
        <taxon>Saprolegniaceae</taxon>
        <taxon>Saprolegnia</taxon>
    </lineage>
</organism>
<dbReference type="OMA" id="DRPKDHH"/>
<evidence type="ECO:0000313" key="3">
    <source>
        <dbReference type="Proteomes" id="UP000030762"/>
    </source>
</evidence>
<dbReference type="InParanoid" id="T0S9Q7"/>
<dbReference type="EMBL" id="JH767133">
    <property type="protein sequence ID" value="EQC42003.1"/>
    <property type="molecule type" value="Genomic_DNA"/>
</dbReference>
<name>T0S9Q7_SAPDV</name>
<sequence>MIRGFYAQGLGDRPKDHHANKSSRAAKGPMPDFSLARNRSSVTDSVSSSVGTAGSNDENNKALEYSPSYRFDLTDMLTSVAKGVGTDDMIRLPSRMGILV</sequence>
<proteinExistence type="predicted"/>
<evidence type="ECO:0000313" key="2">
    <source>
        <dbReference type="EMBL" id="EQC42003.1"/>
    </source>
</evidence>